<reference evidence="4 5" key="1">
    <citation type="journal article" date="2021" name="ISME Commun">
        <title>Automated analysis of genomic sequences facilitates high-throughput and comprehensive description of bacteria.</title>
        <authorList>
            <person name="Hitch T.C.A."/>
        </authorList>
    </citation>
    <scope>NUCLEOTIDE SEQUENCE [LARGE SCALE GENOMIC DNA]</scope>
    <source>
        <strain evidence="4 5">Sanger_23</strain>
    </source>
</reference>
<name>A0ABT2TWZ2_9FIRM</name>
<dbReference type="PANTHER" id="PTHR43793:SF1">
    <property type="entry name" value="FAD SYNTHASE"/>
    <property type="match status" value="1"/>
</dbReference>
<dbReference type="InterPro" id="IPR014729">
    <property type="entry name" value="Rossmann-like_a/b/a_fold"/>
</dbReference>
<feature type="domain" description="Cytidyltransferase-like" evidence="3">
    <location>
        <begin position="8"/>
        <end position="134"/>
    </location>
</feature>
<protein>
    <submittedName>
        <fullName evidence="4">Adenylyltransferase/cytidyltransferase family protein</fullName>
    </submittedName>
</protein>
<dbReference type="Proteomes" id="UP001652409">
    <property type="component" value="Unassembled WGS sequence"/>
</dbReference>
<keyword evidence="5" id="KW-1185">Reference proteome</keyword>
<evidence type="ECO:0000313" key="4">
    <source>
        <dbReference type="EMBL" id="MCU6766052.1"/>
    </source>
</evidence>
<dbReference type="PANTHER" id="PTHR43793">
    <property type="entry name" value="FAD SYNTHASE"/>
    <property type="match status" value="1"/>
</dbReference>
<accession>A0ABT2TWZ2</accession>
<dbReference type="Pfam" id="PF01467">
    <property type="entry name" value="CTP_transf_like"/>
    <property type="match status" value="1"/>
</dbReference>
<gene>
    <name evidence="4" type="ORF">OCV61_11590</name>
</gene>
<dbReference type="GO" id="GO:0016779">
    <property type="term" value="F:nucleotidyltransferase activity"/>
    <property type="evidence" value="ECO:0007669"/>
    <property type="project" value="UniProtKB-KW"/>
</dbReference>
<keyword evidence="1" id="KW-0808">Transferase</keyword>
<dbReference type="InterPro" id="IPR004821">
    <property type="entry name" value="Cyt_trans-like"/>
</dbReference>
<dbReference type="NCBIfam" id="TIGR00125">
    <property type="entry name" value="cyt_tran_rel"/>
    <property type="match status" value="1"/>
</dbReference>
<dbReference type="InterPro" id="IPR050385">
    <property type="entry name" value="Archaeal_FAD_synthase"/>
</dbReference>
<dbReference type="Gene3D" id="3.40.50.620">
    <property type="entry name" value="HUPs"/>
    <property type="match status" value="1"/>
</dbReference>
<dbReference type="RefSeq" id="WP_158421972.1">
    <property type="nucleotide sequence ID" value="NZ_JAOQJL010000022.1"/>
</dbReference>
<evidence type="ECO:0000256" key="2">
    <source>
        <dbReference type="ARBA" id="ARBA00022695"/>
    </source>
</evidence>
<sequence>MGKLIGYTQGTYDMFHIGHLNLIKNAKRRCDYLIVGVNTDELVESYKHKRPIIPLAERAEIVRAIRYVDEVLITDTLDKKTIWDKIRFDEIYIGDDWKGNERWEKTGKEMEALGAKLVYLPYTKDTSSTMLREKLKDY</sequence>
<evidence type="ECO:0000256" key="1">
    <source>
        <dbReference type="ARBA" id="ARBA00022679"/>
    </source>
</evidence>
<dbReference type="EMBL" id="JAOQJL010000022">
    <property type="protein sequence ID" value="MCU6766052.1"/>
    <property type="molecule type" value="Genomic_DNA"/>
</dbReference>
<evidence type="ECO:0000259" key="3">
    <source>
        <dbReference type="Pfam" id="PF01467"/>
    </source>
</evidence>
<evidence type="ECO:0000313" key="5">
    <source>
        <dbReference type="Proteomes" id="UP001652409"/>
    </source>
</evidence>
<dbReference type="SUPFAM" id="SSF52374">
    <property type="entry name" value="Nucleotidylyl transferase"/>
    <property type="match status" value="1"/>
</dbReference>
<proteinExistence type="predicted"/>
<comment type="caution">
    <text evidence="4">The sequence shown here is derived from an EMBL/GenBank/DDBJ whole genome shotgun (WGS) entry which is preliminary data.</text>
</comment>
<organism evidence="4 5">
    <name type="scientific">Blautia ammoniilytica</name>
    <dbReference type="NCBI Taxonomy" id="2981782"/>
    <lineage>
        <taxon>Bacteria</taxon>
        <taxon>Bacillati</taxon>
        <taxon>Bacillota</taxon>
        <taxon>Clostridia</taxon>
        <taxon>Lachnospirales</taxon>
        <taxon>Lachnospiraceae</taxon>
        <taxon>Blautia</taxon>
    </lineage>
</organism>
<keyword evidence="2 4" id="KW-0548">Nucleotidyltransferase</keyword>